<sequence length="268" mass="31074">MNKTIRTYIIPILLAFFISCEKEDTNNGYYCEESFDLLISYMNMPRPDDSYDYPIRPCMNQWKEMTSTQEKIDACAIPITILKKMSTQAVIQALWEYPFSSEPIHEIGGRNAQKDFETVFYSNNAYKELLLRKDAGKELLIRISLVDAVCRGDNMFKPLMLELLISQSDFLTQLSNNEKKDLITIIFEKDSIRQEAGVHGELGSYTSWMLIGRTLLNSEYSPFVKEVSENNVLKLFLETSMFFVNTLEELRQVKQIILDNGKRFVNSK</sequence>
<comment type="caution">
    <text evidence="1">The sequence shown here is derived from an EMBL/GenBank/DDBJ whole genome shotgun (WGS) entry which is preliminary data.</text>
</comment>
<evidence type="ECO:0000313" key="1">
    <source>
        <dbReference type="EMBL" id="TCO07123.1"/>
    </source>
</evidence>
<dbReference type="EMBL" id="SLWK01000010">
    <property type="protein sequence ID" value="TCO07123.1"/>
    <property type="molecule type" value="Genomic_DNA"/>
</dbReference>
<keyword evidence="2" id="KW-1185">Reference proteome</keyword>
<protein>
    <submittedName>
        <fullName evidence="1">Uncharacterized protein</fullName>
    </submittedName>
</protein>
<dbReference type="Proteomes" id="UP000295221">
    <property type="component" value="Unassembled WGS sequence"/>
</dbReference>
<dbReference type="AlphaFoldDB" id="A0A4R2GFW0"/>
<dbReference type="PROSITE" id="PS51257">
    <property type="entry name" value="PROKAR_LIPOPROTEIN"/>
    <property type="match status" value="1"/>
</dbReference>
<proteinExistence type="predicted"/>
<name>A0A4R2GFW0_9BACT</name>
<evidence type="ECO:0000313" key="2">
    <source>
        <dbReference type="Proteomes" id="UP000295221"/>
    </source>
</evidence>
<accession>A0A4R2GFW0</accession>
<reference evidence="1 2" key="1">
    <citation type="submission" date="2019-03" db="EMBL/GenBank/DDBJ databases">
        <title>Genomic Encyclopedia of Type Strains, Phase IV (KMG-IV): sequencing the most valuable type-strain genomes for metagenomic binning, comparative biology and taxonomic classification.</title>
        <authorList>
            <person name="Goeker M."/>
        </authorList>
    </citation>
    <scope>NUCLEOTIDE SEQUENCE [LARGE SCALE GENOMIC DNA]</scope>
    <source>
        <strain evidence="1 2">DSM 24179</strain>
    </source>
</reference>
<gene>
    <name evidence="1" type="ORF">EV194_110126</name>
</gene>
<dbReference type="RefSeq" id="WP_132434455.1">
    <property type="nucleotide sequence ID" value="NZ_SLWK01000010.1"/>
</dbReference>
<dbReference type="OrthoDB" id="1098039at2"/>
<organism evidence="1 2">
    <name type="scientific">Natronoflexus pectinivorans</name>
    <dbReference type="NCBI Taxonomy" id="682526"/>
    <lineage>
        <taxon>Bacteria</taxon>
        <taxon>Pseudomonadati</taxon>
        <taxon>Bacteroidota</taxon>
        <taxon>Bacteroidia</taxon>
        <taxon>Marinilabiliales</taxon>
        <taxon>Marinilabiliaceae</taxon>
        <taxon>Natronoflexus</taxon>
    </lineage>
</organism>